<proteinExistence type="predicted"/>
<dbReference type="EMBL" id="NCKW01004870">
    <property type="protein sequence ID" value="POM74432.1"/>
    <property type="molecule type" value="Genomic_DNA"/>
</dbReference>
<sequence>MWPVTPGSTSYAQSAASIRSYFSTKWRNVARRHGSVLFVGAFVDAATDNGLLLYWYGTDGSSRFEYEADPKEKMETRRSHRKSPRTDLLALNGARLSLLNRCMFRQCEYRVVGIHAPCTYEVLVVAFSKIELCDGTRRQESSKKWHAPA</sequence>
<evidence type="ECO:0000313" key="1">
    <source>
        <dbReference type="EMBL" id="POM74432.1"/>
    </source>
</evidence>
<comment type="caution">
    <text evidence="1">The sequence shown here is derived from an EMBL/GenBank/DDBJ whole genome shotgun (WGS) entry which is preliminary data.</text>
</comment>
<keyword evidence="2" id="KW-1185">Reference proteome</keyword>
<gene>
    <name evidence="1" type="ORF">PHPALM_8616</name>
</gene>
<accession>A0A2P4Y9F4</accession>
<dbReference type="Proteomes" id="UP000237271">
    <property type="component" value="Unassembled WGS sequence"/>
</dbReference>
<evidence type="ECO:0000313" key="2">
    <source>
        <dbReference type="Proteomes" id="UP000237271"/>
    </source>
</evidence>
<keyword evidence="1" id="KW-0808">Transferase</keyword>
<reference evidence="1 2" key="1">
    <citation type="journal article" date="2017" name="Genome Biol. Evol.">
        <title>Phytophthora megakarya and P. palmivora, closely related causal agents of cacao black pod rot, underwent increases in genome sizes and gene numbers by different mechanisms.</title>
        <authorList>
            <person name="Ali S.S."/>
            <person name="Shao J."/>
            <person name="Lary D.J."/>
            <person name="Kronmiller B."/>
            <person name="Shen D."/>
            <person name="Strem M.D."/>
            <person name="Amoako-Attah I."/>
            <person name="Akrofi A.Y."/>
            <person name="Begoude B.A."/>
            <person name="Ten Hoopen G.M."/>
            <person name="Coulibaly K."/>
            <person name="Kebe B.I."/>
            <person name="Melnick R.L."/>
            <person name="Guiltinan M.J."/>
            <person name="Tyler B.M."/>
            <person name="Meinhardt L.W."/>
            <person name="Bailey B.A."/>
        </authorList>
    </citation>
    <scope>NUCLEOTIDE SEQUENCE [LARGE SCALE GENOMIC DNA]</scope>
    <source>
        <strain evidence="2">sbr112.9</strain>
    </source>
</reference>
<name>A0A2P4Y9F4_9STRA</name>
<dbReference type="GO" id="GO:0016740">
    <property type="term" value="F:transferase activity"/>
    <property type="evidence" value="ECO:0007669"/>
    <property type="project" value="UniProtKB-KW"/>
</dbReference>
<protein>
    <submittedName>
        <fullName evidence="1">Glycosyl transferase</fullName>
    </submittedName>
</protein>
<organism evidence="1 2">
    <name type="scientific">Phytophthora palmivora</name>
    <dbReference type="NCBI Taxonomy" id="4796"/>
    <lineage>
        <taxon>Eukaryota</taxon>
        <taxon>Sar</taxon>
        <taxon>Stramenopiles</taxon>
        <taxon>Oomycota</taxon>
        <taxon>Peronosporomycetes</taxon>
        <taxon>Peronosporales</taxon>
        <taxon>Peronosporaceae</taxon>
        <taxon>Phytophthora</taxon>
    </lineage>
</organism>
<dbReference type="AlphaFoldDB" id="A0A2P4Y9F4"/>